<keyword evidence="2" id="KW-1185">Reference proteome</keyword>
<dbReference type="EMBL" id="JACAZE010000002">
    <property type="protein sequence ID" value="KAF7321023.1"/>
    <property type="molecule type" value="Genomic_DNA"/>
</dbReference>
<protein>
    <submittedName>
        <fullName evidence="1">Uncharacterized protein</fullName>
    </submittedName>
</protein>
<evidence type="ECO:0000313" key="2">
    <source>
        <dbReference type="Proteomes" id="UP000613580"/>
    </source>
</evidence>
<accession>A0A8H6TNH2</accession>
<reference evidence="1" key="1">
    <citation type="submission" date="2020-05" db="EMBL/GenBank/DDBJ databases">
        <title>Mycena genomes resolve the evolution of fungal bioluminescence.</title>
        <authorList>
            <person name="Tsai I.J."/>
        </authorList>
    </citation>
    <scope>NUCLEOTIDE SEQUENCE</scope>
    <source>
        <strain evidence="1">110903Hualien_Pintung</strain>
    </source>
</reference>
<comment type="caution">
    <text evidence="1">The sequence shown here is derived from an EMBL/GenBank/DDBJ whole genome shotgun (WGS) entry which is preliminary data.</text>
</comment>
<sequence>MSHANLMSHAGPLVAISPPEFLDVGWESLFDGLPSVPSSCSHHSENETTVRGYGASVKLDHDKYQQRVATLRFAKYMLPVYRPTDSRGTKYIEPVLALYHQAVAPEDTKLAFTEEYIGSNFACAISRESGSPSEKELWCLIIFVSSDSVCWDGFNLCGSHIQCASALSSLHSWEQLFLAKQPRFILFTDERRACLVTKAQVSSKHTFKVARVSQFSLTTGSTSLRHIVNKVLHELPVPKREGFPWRTPPGLPLAFPLRPRGFGDFDRYTLERSLPDLEAFLAWKETAANSWSALAIGVGSRFRVDVDAFKKDEWVWRCTDDLPNHPIPQETRSWVARNPRPRSQEIDQLLRDYKELEFEITTVVRSRRDLYSQVFFGTLRAPDGRVSHPVCLKLFVDVLFPIDRPVLMSFFERWKPSTRLNPVNFPADMLQREESAYHRLGEHQGTMLPHCYGFHRFNVGESFSAYGGLFEIIRGPLVSDLDLSGWNLQQQTTFAHHLRHCLRALLYAGVDQGDFRGSQFFLPDGPDYQAGHSMVLIDFAFAVQRLGDEQHHRVAAILLESGITKLKGLLSVWGLSEEAVGSQFDWNARDLYEW</sequence>
<dbReference type="Proteomes" id="UP000613580">
    <property type="component" value="Unassembled WGS sequence"/>
</dbReference>
<evidence type="ECO:0000313" key="1">
    <source>
        <dbReference type="EMBL" id="KAF7321023.1"/>
    </source>
</evidence>
<name>A0A8H6TNH2_MYCCL</name>
<dbReference type="AlphaFoldDB" id="A0A8H6TNH2"/>
<proteinExistence type="predicted"/>
<dbReference type="OrthoDB" id="3138711at2759"/>
<gene>
    <name evidence="1" type="ORF">HMN09_00189500</name>
</gene>
<organism evidence="1 2">
    <name type="scientific">Mycena chlorophos</name>
    <name type="common">Agaric fungus</name>
    <name type="synonym">Agaricus chlorophos</name>
    <dbReference type="NCBI Taxonomy" id="658473"/>
    <lineage>
        <taxon>Eukaryota</taxon>
        <taxon>Fungi</taxon>
        <taxon>Dikarya</taxon>
        <taxon>Basidiomycota</taxon>
        <taxon>Agaricomycotina</taxon>
        <taxon>Agaricomycetes</taxon>
        <taxon>Agaricomycetidae</taxon>
        <taxon>Agaricales</taxon>
        <taxon>Marasmiineae</taxon>
        <taxon>Mycenaceae</taxon>
        <taxon>Mycena</taxon>
    </lineage>
</organism>